<dbReference type="GeneID" id="89935726"/>
<name>A0AAN6YT02_9PEZI</name>
<dbReference type="RefSeq" id="XP_064669899.1">
    <property type="nucleotide sequence ID" value="XM_064811601.1"/>
</dbReference>
<feature type="region of interest" description="Disordered" evidence="1">
    <location>
        <begin position="455"/>
        <end position="556"/>
    </location>
</feature>
<proteinExistence type="predicted"/>
<evidence type="ECO:0000256" key="1">
    <source>
        <dbReference type="SAM" id="MobiDB-lite"/>
    </source>
</evidence>
<protein>
    <submittedName>
        <fullName evidence="2">Uncharacterized protein</fullName>
    </submittedName>
</protein>
<evidence type="ECO:0000313" key="3">
    <source>
        <dbReference type="Proteomes" id="UP001302812"/>
    </source>
</evidence>
<feature type="compositionally biased region" description="Polar residues" evidence="1">
    <location>
        <begin position="500"/>
        <end position="511"/>
    </location>
</feature>
<feature type="compositionally biased region" description="Basic and acidic residues" evidence="1">
    <location>
        <begin position="545"/>
        <end position="556"/>
    </location>
</feature>
<keyword evidence="3" id="KW-1185">Reference proteome</keyword>
<accession>A0AAN6YT02</accession>
<organism evidence="2 3">
    <name type="scientific">Canariomyces notabilis</name>
    <dbReference type="NCBI Taxonomy" id="2074819"/>
    <lineage>
        <taxon>Eukaryota</taxon>
        <taxon>Fungi</taxon>
        <taxon>Dikarya</taxon>
        <taxon>Ascomycota</taxon>
        <taxon>Pezizomycotina</taxon>
        <taxon>Sordariomycetes</taxon>
        <taxon>Sordariomycetidae</taxon>
        <taxon>Sordariales</taxon>
        <taxon>Chaetomiaceae</taxon>
        <taxon>Canariomyces</taxon>
    </lineage>
</organism>
<dbReference type="Proteomes" id="UP001302812">
    <property type="component" value="Unassembled WGS sequence"/>
</dbReference>
<sequence>MRYEDWDVILFPVGRDAVIPFKEFKVACHVVPDFELSHIHGAVGMPIMTCFVPSLPPGSPFQISLHCWRIPEISQTTRAYSKHTELVKFEARVMLDGRLVATTIFDREVNGPHLVTHTFELTKTGELERLRFPLFRRELLYQNFWHPGDDVGRIKVIISEGFPRDSVSVPVERVRNVVAFSFQHAPLEILESSGIAWPNPSMWNGPSVNPAMQVPTYQLEAGAGSHTHSPRRGPWLSQTVKSQRFPAPFMAGGGFQSQARTSFSGNPTFQPQYYDWCNPGPLTPLPPHDLFNDPEAYLERAVSMTGSGTTKSGEGKISWPASSYKMRDQSSTDTSMPDYNSLHGQEAMQISGSSLEEDPMTLRVPTNTPTVAAEHGLLSTQGTEFQLLSESTALSPGLDSPLTQSLLNQPLGVPFPPHHFSFSLPGSKGRTVSSNVIGPVPNVDMSKFSQYRLGLGKPSLSPVRPTRVGASEHRQSDSPTPQATFHDRLGNTLANPRDSAITNTTYPNALSRSEAVPVATPDKACSQGDGESSRTRTPASGGVMEGKDEPRRSTPQ</sequence>
<gene>
    <name evidence="2" type="ORF">N656DRAFT_709531</name>
</gene>
<reference evidence="2" key="2">
    <citation type="submission" date="2023-05" db="EMBL/GenBank/DDBJ databases">
        <authorList>
            <consortium name="Lawrence Berkeley National Laboratory"/>
            <person name="Steindorff A."/>
            <person name="Hensen N."/>
            <person name="Bonometti L."/>
            <person name="Westerberg I."/>
            <person name="Brannstrom I.O."/>
            <person name="Guillou S."/>
            <person name="Cros-Aarteil S."/>
            <person name="Calhoun S."/>
            <person name="Haridas S."/>
            <person name="Kuo A."/>
            <person name="Mondo S."/>
            <person name="Pangilinan J."/>
            <person name="Riley R."/>
            <person name="Labutti K."/>
            <person name="Andreopoulos B."/>
            <person name="Lipzen A."/>
            <person name="Chen C."/>
            <person name="Yanf M."/>
            <person name="Daum C."/>
            <person name="Ng V."/>
            <person name="Clum A."/>
            <person name="Ohm R."/>
            <person name="Martin F."/>
            <person name="Silar P."/>
            <person name="Natvig D."/>
            <person name="Lalanne C."/>
            <person name="Gautier V."/>
            <person name="Ament-Velasquez S.L."/>
            <person name="Kruys A."/>
            <person name="Hutchinson M.I."/>
            <person name="Powell A.J."/>
            <person name="Barry K."/>
            <person name="Miller A.N."/>
            <person name="Grigoriev I.V."/>
            <person name="Debuchy R."/>
            <person name="Gladieux P."/>
            <person name="Thoren M.H."/>
            <person name="Johannesson H."/>
        </authorList>
    </citation>
    <scope>NUCLEOTIDE SEQUENCE</scope>
    <source>
        <strain evidence="2">CBS 508.74</strain>
    </source>
</reference>
<reference evidence="2" key="1">
    <citation type="journal article" date="2023" name="Mol. Phylogenet. Evol.">
        <title>Genome-scale phylogeny and comparative genomics of the fungal order Sordariales.</title>
        <authorList>
            <person name="Hensen N."/>
            <person name="Bonometti L."/>
            <person name="Westerberg I."/>
            <person name="Brannstrom I.O."/>
            <person name="Guillou S."/>
            <person name="Cros-Aarteil S."/>
            <person name="Calhoun S."/>
            <person name="Haridas S."/>
            <person name="Kuo A."/>
            <person name="Mondo S."/>
            <person name="Pangilinan J."/>
            <person name="Riley R."/>
            <person name="LaButti K."/>
            <person name="Andreopoulos B."/>
            <person name="Lipzen A."/>
            <person name="Chen C."/>
            <person name="Yan M."/>
            <person name="Daum C."/>
            <person name="Ng V."/>
            <person name="Clum A."/>
            <person name="Steindorff A."/>
            <person name="Ohm R.A."/>
            <person name="Martin F."/>
            <person name="Silar P."/>
            <person name="Natvig D.O."/>
            <person name="Lalanne C."/>
            <person name="Gautier V."/>
            <person name="Ament-Velasquez S.L."/>
            <person name="Kruys A."/>
            <person name="Hutchinson M.I."/>
            <person name="Powell A.J."/>
            <person name="Barry K."/>
            <person name="Miller A.N."/>
            <person name="Grigoriev I.V."/>
            <person name="Debuchy R."/>
            <person name="Gladieux P."/>
            <person name="Hiltunen Thoren M."/>
            <person name="Johannesson H."/>
        </authorList>
    </citation>
    <scope>NUCLEOTIDE SEQUENCE</scope>
    <source>
        <strain evidence="2">CBS 508.74</strain>
    </source>
</reference>
<comment type="caution">
    <text evidence="2">The sequence shown here is derived from an EMBL/GenBank/DDBJ whole genome shotgun (WGS) entry which is preliminary data.</text>
</comment>
<dbReference type="EMBL" id="MU853342">
    <property type="protein sequence ID" value="KAK4112329.1"/>
    <property type="molecule type" value="Genomic_DNA"/>
</dbReference>
<evidence type="ECO:0000313" key="2">
    <source>
        <dbReference type="EMBL" id="KAK4112329.1"/>
    </source>
</evidence>
<dbReference type="AlphaFoldDB" id="A0AAN6YT02"/>